<proteinExistence type="predicted"/>
<dbReference type="RefSeq" id="WP_072484196.1">
    <property type="nucleotide sequence ID" value="NZ_CP109381.1"/>
</dbReference>
<gene>
    <name evidence="1" type="ORF">SAMN02787144_1002358</name>
</gene>
<evidence type="ECO:0000313" key="2">
    <source>
        <dbReference type="Proteomes" id="UP000181909"/>
    </source>
</evidence>
<protein>
    <submittedName>
        <fullName evidence="1">Uncharacterized protein</fullName>
    </submittedName>
</protein>
<dbReference type="OrthoDB" id="5185368at2"/>
<reference evidence="1 2" key="1">
    <citation type="submission" date="2016-11" db="EMBL/GenBank/DDBJ databases">
        <authorList>
            <person name="Jaros S."/>
            <person name="Januszkiewicz K."/>
            <person name="Wedrychowicz H."/>
        </authorList>
    </citation>
    <scope>NUCLEOTIDE SEQUENCE [LARGE SCALE GENOMIC DNA]</scope>
    <source>
        <strain evidence="1 2">OK807</strain>
    </source>
</reference>
<accession>A0A1K1WBQ1</accession>
<sequence length="197" mass="21637">MSDGFFYSYHLGWSRPDSESLFNDLDAAGLRLAHPVTRRVTLLGPGPGPRGTPSWVTREQMVLLAGLQRLDSVEFLLWVNSGTDVPARVRRMRDGVVALEFGFGRLTPDEQEVAARAIREAIGRASVLCIGFVVDREGASVATDWSGVVINGTTYFDSWPDTLAVRHEIAAMQPQLAGVASYDQSPWMLFGSEVPVR</sequence>
<name>A0A1K1WBQ1_STRAR</name>
<dbReference type="EMBL" id="FPJO01000002">
    <property type="protein sequence ID" value="SFX34253.1"/>
    <property type="molecule type" value="Genomic_DNA"/>
</dbReference>
<organism evidence="1 2">
    <name type="scientific">Streptomyces atratus</name>
    <dbReference type="NCBI Taxonomy" id="1893"/>
    <lineage>
        <taxon>Bacteria</taxon>
        <taxon>Bacillati</taxon>
        <taxon>Actinomycetota</taxon>
        <taxon>Actinomycetes</taxon>
        <taxon>Kitasatosporales</taxon>
        <taxon>Streptomycetaceae</taxon>
        <taxon>Streptomyces</taxon>
    </lineage>
</organism>
<dbReference type="STRING" id="1893.SAMN02787144_1002358"/>
<dbReference type="Proteomes" id="UP000181909">
    <property type="component" value="Unassembled WGS sequence"/>
</dbReference>
<evidence type="ECO:0000313" key="1">
    <source>
        <dbReference type="EMBL" id="SFX34253.1"/>
    </source>
</evidence>
<dbReference type="AlphaFoldDB" id="A0A1K1WBQ1"/>